<feature type="chain" id="PRO_5033009552" evidence="3">
    <location>
        <begin position="29"/>
        <end position="175"/>
    </location>
</feature>
<name>A0A832EKI9_9BACT</name>
<keyword evidence="3" id="KW-0732">Signal</keyword>
<keyword evidence="2" id="KW-0472">Membrane</keyword>
<gene>
    <name evidence="4" type="ORF">ENS06_12720</name>
</gene>
<evidence type="ECO:0000256" key="1">
    <source>
        <dbReference type="SAM" id="Coils"/>
    </source>
</evidence>
<comment type="caution">
    <text evidence="4">The sequence shown here is derived from an EMBL/GenBank/DDBJ whole genome shotgun (WGS) entry which is preliminary data.</text>
</comment>
<accession>A0A832EKI9</accession>
<dbReference type="AlphaFoldDB" id="A0A832EKI9"/>
<reference evidence="4" key="1">
    <citation type="journal article" date="2020" name="mSystems">
        <title>Genome- and Community-Level Interaction Insights into Carbon Utilization and Element Cycling Functions of Hydrothermarchaeota in Hydrothermal Sediment.</title>
        <authorList>
            <person name="Zhou Z."/>
            <person name="Liu Y."/>
            <person name="Xu W."/>
            <person name="Pan J."/>
            <person name="Luo Z.H."/>
            <person name="Li M."/>
        </authorList>
    </citation>
    <scope>NUCLEOTIDE SEQUENCE [LARGE SCALE GENOMIC DNA]</scope>
    <source>
        <strain evidence="4">SpSt-456</strain>
    </source>
</reference>
<keyword evidence="1" id="KW-0175">Coiled coil</keyword>
<dbReference type="EMBL" id="DSTK01000037">
    <property type="protein sequence ID" value="HFK98168.1"/>
    <property type="molecule type" value="Genomic_DNA"/>
</dbReference>
<feature type="coiled-coil region" evidence="1">
    <location>
        <begin position="56"/>
        <end position="97"/>
    </location>
</feature>
<dbReference type="SUPFAM" id="SSF57997">
    <property type="entry name" value="Tropomyosin"/>
    <property type="match status" value="1"/>
</dbReference>
<protein>
    <submittedName>
        <fullName evidence="4">Uncharacterized protein</fullName>
    </submittedName>
</protein>
<dbReference type="Gene3D" id="6.10.250.2540">
    <property type="match status" value="2"/>
</dbReference>
<feature type="signal peptide" evidence="3">
    <location>
        <begin position="1"/>
        <end position="28"/>
    </location>
</feature>
<feature type="transmembrane region" description="Helical" evidence="2">
    <location>
        <begin position="104"/>
        <end position="125"/>
    </location>
</feature>
<evidence type="ECO:0000256" key="2">
    <source>
        <dbReference type="SAM" id="Phobius"/>
    </source>
</evidence>
<keyword evidence="2" id="KW-0812">Transmembrane</keyword>
<keyword evidence="2" id="KW-1133">Transmembrane helix</keyword>
<organism evidence="4">
    <name type="scientific">Desulfacinum infernum</name>
    <dbReference type="NCBI Taxonomy" id="35837"/>
    <lineage>
        <taxon>Bacteria</taxon>
        <taxon>Pseudomonadati</taxon>
        <taxon>Thermodesulfobacteriota</taxon>
        <taxon>Syntrophobacteria</taxon>
        <taxon>Syntrophobacterales</taxon>
        <taxon>Syntrophobacteraceae</taxon>
        <taxon>Desulfacinum</taxon>
    </lineage>
</organism>
<evidence type="ECO:0000256" key="3">
    <source>
        <dbReference type="SAM" id="SignalP"/>
    </source>
</evidence>
<sequence>MKNQHRPWRFFLMATLFAVLTASGPVRAEEPTGFTRQDRDLLIELRTRMLEIDNRFEQIDKRFEQIEKRFEQIEKRFEQIEKRFEQIDKRFEQVDKRFEQLIQFLYILAGIFTTLVVANIGFAYWDRRTIISQAKKETKEDLEREGRLRDVILALREYAAKNEDLAAILKSFHLL</sequence>
<evidence type="ECO:0000313" key="4">
    <source>
        <dbReference type="EMBL" id="HFK98168.1"/>
    </source>
</evidence>
<proteinExistence type="predicted"/>